<dbReference type="PANTHER" id="PTHR10569:SF2">
    <property type="entry name" value="GLYCOGEN DEBRANCHING ENZYME"/>
    <property type="match status" value="1"/>
</dbReference>
<gene>
    <name evidence="4" type="primary">LOC102803842</name>
</gene>
<dbReference type="GeneID" id="102803842"/>
<name>A0ABM0N1H5_SACKO</name>
<accession>A0ABM0N1H5</accession>
<dbReference type="Pfam" id="PF14702">
    <property type="entry name" value="hGDE_central"/>
    <property type="match status" value="1"/>
</dbReference>
<sequence length="518" mass="58410">YFLHYGEDTSIIEEEALMESDKAVYLQAHNGWVMGDDPLKNFAEPGSKVYIRRELIVWGDSIKLRYGDKPEDCPYLWQHMLNYSQQTASLFHGVRIDNCHSTPIHVAEYMLDAARQINPDLYVVAELFTQSEHIDNIFVNRLGINSLIREAMNAWDSHEEGRLVYRYGGDPVGSFLPPPARPLVPSMAHALFMDVTHDNKCPIEIDVVTESRLYTSWNDNVAKGSGSEVNLKSGIMAGKRALNVLHQTLGAADFNQVYVDQVDQDIVAITRHCPSNHQSVILVARTAFQHPYNTGYTGHVPPLCIPGHLEEIIFEARPVQKNSTYVKSSSHINGLSNFSLHIQEHIQLYGSSMCELSDDGDPNSPVQEVDFINFPPGSVIAFRVSLKNSARTAVSFIRSCVTQFGFRVRSMSGNLRQNRAMDFRSIASKLTLTDMNRVLYRCDSEERDDGNGFGAYHIPDYGSFVYCGMQGLMSILNEIRPKNDLGHPLCENLRQGDWLPGYFAKRLMFFKGTKDVSI</sequence>
<dbReference type="Gene3D" id="3.20.20.80">
    <property type="entry name" value="Glycosidases"/>
    <property type="match status" value="1"/>
</dbReference>
<dbReference type="Pfam" id="PF14701">
    <property type="entry name" value="hDGE_amylase"/>
    <property type="match status" value="1"/>
</dbReference>
<evidence type="ECO:0000313" key="4">
    <source>
        <dbReference type="RefSeq" id="XP_006826116.1"/>
    </source>
</evidence>
<dbReference type="InterPro" id="IPR032788">
    <property type="entry name" value="AGL_central"/>
</dbReference>
<evidence type="ECO:0000313" key="3">
    <source>
        <dbReference type="Proteomes" id="UP000694865"/>
    </source>
</evidence>
<dbReference type="SUPFAM" id="SSF51445">
    <property type="entry name" value="(Trans)glycosidases"/>
    <property type="match status" value="1"/>
</dbReference>
<proteinExistence type="predicted"/>
<feature type="non-terminal residue" evidence="4">
    <location>
        <position position="518"/>
    </location>
</feature>
<feature type="non-terminal residue" evidence="4">
    <location>
        <position position="1"/>
    </location>
</feature>
<dbReference type="PANTHER" id="PTHR10569">
    <property type="entry name" value="GLYCOGEN DEBRANCHING ENZYME"/>
    <property type="match status" value="1"/>
</dbReference>
<dbReference type="Proteomes" id="UP000694865">
    <property type="component" value="Unplaced"/>
</dbReference>
<dbReference type="InterPro" id="IPR017853">
    <property type="entry name" value="GH"/>
</dbReference>
<evidence type="ECO:0000259" key="2">
    <source>
        <dbReference type="Pfam" id="PF14702"/>
    </source>
</evidence>
<feature type="domain" description="Glycogen debranching enzyme glucanotransferase" evidence="1">
    <location>
        <begin position="11"/>
        <end position="122"/>
    </location>
</feature>
<dbReference type="InterPro" id="IPR032792">
    <property type="entry name" value="AGL_glucanoTrfase"/>
</dbReference>
<dbReference type="RefSeq" id="XP_006826116.1">
    <property type="nucleotide sequence ID" value="XM_006826053.1"/>
</dbReference>
<organism evidence="3 4">
    <name type="scientific">Saccoglossus kowalevskii</name>
    <name type="common">Acorn worm</name>
    <dbReference type="NCBI Taxonomy" id="10224"/>
    <lineage>
        <taxon>Eukaryota</taxon>
        <taxon>Metazoa</taxon>
        <taxon>Hemichordata</taxon>
        <taxon>Enteropneusta</taxon>
        <taxon>Harrimaniidae</taxon>
        <taxon>Saccoglossus</taxon>
    </lineage>
</organism>
<evidence type="ECO:0000259" key="1">
    <source>
        <dbReference type="Pfam" id="PF14701"/>
    </source>
</evidence>
<feature type="domain" description="Glycogen debranching enzyme central" evidence="2">
    <location>
        <begin position="234"/>
        <end position="507"/>
    </location>
</feature>
<reference evidence="4" key="1">
    <citation type="submission" date="2025-08" db="UniProtKB">
        <authorList>
            <consortium name="RefSeq"/>
        </authorList>
    </citation>
    <scope>IDENTIFICATION</scope>
    <source>
        <tissue evidence="4">Testes</tissue>
    </source>
</reference>
<keyword evidence="3" id="KW-1185">Reference proteome</keyword>
<protein>
    <submittedName>
        <fullName evidence="4">Glycogen debranching enzyme-like</fullName>
    </submittedName>
</protein>
<dbReference type="InterPro" id="IPR010401">
    <property type="entry name" value="AGL/Gdb1"/>
</dbReference>